<feature type="domain" description="N-acetyltransferase" evidence="1">
    <location>
        <begin position="39"/>
        <end position="188"/>
    </location>
</feature>
<organism evidence="2 3">
    <name type="scientific">Yoonia maricola</name>
    <dbReference type="NCBI Taxonomy" id="420999"/>
    <lineage>
        <taxon>Bacteria</taxon>
        <taxon>Pseudomonadati</taxon>
        <taxon>Pseudomonadota</taxon>
        <taxon>Alphaproteobacteria</taxon>
        <taxon>Rhodobacterales</taxon>
        <taxon>Paracoccaceae</taxon>
        <taxon>Yoonia</taxon>
    </lineage>
</organism>
<dbReference type="RefSeq" id="WP_100366527.1">
    <property type="nucleotide sequence ID" value="NZ_PGTY01000001.1"/>
</dbReference>
<reference evidence="2 3" key="1">
    <citation type="submission" date="2017-11" db="EMBL/GenBank/DDBJ databases">
        <title>Genomic Encyclopedia of Archaeal and Bacterial Type Strains, Phase II (KMG-II): From Individual Species to Whole Genera.</title>
        <authorList>
            <person name="Goeker M."/>
        </authorList>
    </citation>
    <scope>NUCLEOTIDE SEQUENCE [LARGE SCALE GENOMIC DNA]</scope>
    <source>
        <strain evidence="2 3">DSM 29128</strain>
    </source>
</reference>
<evidence type="ECO:0000259" key="1">
    <source>
        <dbReference type="PROSITE" id="PS51186"/>
    </source>
</evidence>
<protein>
    <submittedName>
        <fullName evidence="2">Acetyltransferase (GNAT) family protein</fullName>
    </submittedName>
</protein>
<name>A0A2M8WL25_9RHOB</name>
<keyword evidence="2" id="KW-0808">Transferase</keyword>
<evidence type="ECO:0000313" key="2">
    <source>
        <dbReference type="EMBL" id="PJI91619.1"/>
    </source>
</evidence>
<dbReference type="OrthoDB" id="275336at2"/>
<proteinExistence type="predicted"/>
<sequence length="197" mass="21650">MTLSTGKYDVPADHIATVITTLEMTAPTMANRLLFPDGVSARKESLSLDAFRTIFRKIGAPWLWTSGLSNPDEEIIATLTDPNVDYWIIYEDQNAIGLVELDFRKTGTCELVLFGMVTEATGQGLGGPMMALAQSEAFARDITRFHVCTCHLDSPQALPFYLKAGFTPVKRTVEVFPDPRLSGHHPPDTAPHVPCLT</sequence>
<gene>
    <name evidence="2" type="ORF">BC777_0451</name>
</gene>
<dbReference type="Gene3D" id="3.40.630.30">
    <property type="match status" value="1"/>
</dbReference>
<dbReference type="Pfam" id="PF00583">
    <property type="entry name" value="Acetyltransf_1"/>
    <property type="match status" value="1"/>
</dbReference>
<dbReference type="GO" id="GO:0016747">
    <property type="term" value="F:acyltransferase activity, transferring groups other than amino-acyl groups"/>
    <property type="evidence" value="ECO:0007669"/>
    <property type="project" value="InterPro"/>
</dbReference>
<evidence type="ECO:0000313" key="3">
    <source>
        <dbReference type="Proteomes" id="UP000228531"/>
    </source>
</evidence>
<keyword evidence="3" id="KW-1185">Reference proteome</keyword>
<dbReference type="InterPro" id="IPR000182">
    <property type="entry name" value="GNAT_dom"/>
</dbReference>
<dbReference type="SUPFAM" id="SSF55729">
    <property type="entry name" value="Acyl-CoA N-acyltransferases (Nat)"/>
    <property type="match status" value="1"/>
</dbReference>
<accession>A0A2M8WL25</accession>
<dbReference type="AlphaFoldDB" id="A0A2M8WL25"/>
<dbReference type="InterPro" id="IPR016181">
    <property type="entry name" value="Acyl_CoA_acyltransferase"/>
</dbReference>
<dbReference type="PROSITE" id="PS51186">
    <property type="entry name" value="GNAT"/>
    <property type="match status" value="1"/>
</dbReference>
<dbReference type="EMBL" id="PGTY01000001">
    <property type="protein sequence ID" value="PJI91619.1"/>
    <property type="molecule type" value="Genomic_DNA"/>
</dbReference>
<dbReference type="Proteomes" id="UP000228531">
    <property type="component" value="Unassembled WGS sequence"/>
</dbReference>
<comment type="caution">
    <text evidence="2">The sequence shown here is derived from an EMBL/GenBank/DDBJ whole genome shotgun (WGS) entry which is preliminary data.</text>
</comment>